<proteinExistence type="inferred from homology"/>
<feature type="binding site" evidence="3">
    <location>
        <position position="140"/>
    </location>
    <ligand>
        <name>a divalent metal cation</name>
        <dbReference type="ChEBI" id="CHEBI:60240"/>
    </ligand>
</feature>
<dbReference type="Proteomes" id="UP000605259">
    <property type="component" value="Unassembled WGS sequence"/>
</dbReference>
<dbReference type="RefSeq" id="WP_275583688.1">
    <property type="nucleotide sequence ID" value="NZ_BMFK01000001.1"/>
</dbReference>
<dbReference type="EMBL" id="BMFK01000001">
    <property type="protein sequence ID" value="GGE55101.1"/>
    <property type="molecule type" value="Genomic_DNA"/>
</dbReference>
<feature type="binding site" evidence="3">
    <location>
        <position position="144"/>
    </location>
    <ligand>
        <name>a divalent metal cation</name>
        <dbReference type="ChEBI" id="CHEBI:60240"/>
    </ligand>
</feature>
<organism evidence="4 5">
    <name type="scientific">Priestia taiwanensis</name>
    <dbReference type="NCBI Taxonomy" id="1347902"/>
    <lineage>
        <taxon>Bacteria</taxon>
        <taxon>Bacillati</taxon>
        <taxon>Bacillota</taxon>
        <taxon>Bacilli</taxon>
        <taxon>Bacillales</taxon>
        <taxon>Bacillaceae</taxon>
        <taxon>Priestia</taxon>
    </lineage>
</organism>
<dbReference type="AlphaFoldDB" id="A0A917AK42"/>
<reference evidence="4" key="2">
    <citation type="submission" date="2020-09" db="EMBL/GenBank/DDBJ databases">
        <authorList>
            <person name="Sun Q."/>
            <person name="Zhou Y."/>
        </authorList>
    </citation>
    <scope>NUCLEOTIDE SEQUENCE</scope>
    <source>
        <strain evidence="4">CGMCC 1.12698</strain>
    </source>
</reference>
<accession>A0A917AK42</accession>
<evidence type="ECO:0000313" key="5">
    <source>
        <dbReference type="Proteomes" id="UP000605259"/>
    </source>
</evidence>
<dbReference type="Pfam" id="PF05163">
    <property type="entry name" value="DinB"/>
    <property type="match status" value="1"/>
</dbReference>
<keyword evidence="5" id="KW-1185">Reference proteome</keyword>
<evidence type="ECO:0000256" key="1">
    <source>
        <dbReference type="ARBA" id="ARBA00008635"/>
    </source>
</evidence>
<keyword evidence="2 3" id="KW-0479">Metal-binding</keyword>
<evidence type="ECO:0000256" key="3">
    <source>
        <dbReference type="PIRSR" id="PIRSR607837-1"/>
    </source>
</evidence>
<dbReference type="InterPro" id="IPR007837">
    <property type="entry name" value="DinB"/>
</dbReference>
<protein>
    <submittedName>
        <fullName evidence="4">Protein DinB</fullName>
    </submittedName>
</protein>
<dbReference type="PANTHER" id="PTHR37302">
    <property type="entry name" value="SLR1116 PROTEIN"/>
    <property type="match status" value="1"/>
</dbReference>
<dbReference type="Gene3D" id="1.20.120.450">
    <property type="entry name" value="dinb family like domain"/>
    <property type="match status" value="1"/>
</dbReference>
<feature type="binding site" evidence="3">
    <location>
        <position position="51"/>
    </location>
    <ligand>
        <name>a divalent metal cation</name>
        <dbReference type="ChEBI" id="CHEBI:60240"/>
    </ligand>
</feature>
<comment type="caution">
    <text evidence="4">The sequence shown here is derived from an EMBL/GenBank/DDBJ whole genome shotgun (WGS) entry which is preliminary data.</text>
</comment>
<evidence type="ECO:0000313" key="4">
    <source>
        <dbReference type="EMBL" id="GGE55101.1"/>
    </source>
</evidence>
<dbReference type="SUPFAM" id="SSF109854">
    <property type="entry name" value="DinB/YfiT-like putative metalloenzymes"/>
    <property type="match status" value="1"/>
</dbReference>
<dbReference type="GO" id="GO:0046872">
    <property type="term" value="F:metal ion binding"/>
    <property type="evidence" value="ECO:0007669"/>
    <property type="project" value="UniProtKB-KW"/>
</dbReference>
<sequence length="184" mass="21617">MMNVINGVRDLYEYNVWANTQIFNKLRELPSDVYRQEIESVFPSIASVLSHMYLADLCWFDVLSGQRFQEAMKKTWEMQEEIEAKSFEEVELLFGEMVKKYEVFLSNSENIDKLLIVEHPLDDELLHGSVRELLSHVVNHGTYHRGNVAAMLHQLGYRSVMTDYIVYLYAKKKEVGESNVEKWE</sequence>
<comment type="similarity">
    <text evidence="1">Belongs to the DinB family.</text>
</comment>
<gene>
    <name evidence="4" type="primary">dinB</name>
    <name evidence="4" type="ORF">GCM10007140_01760</name>
</gene>
<dbReference type="PANTHER" id="PTHR37302:SF1">
    <property type="entry name" value="PROTEIN DINB"/>
    <property type="match status" value="1"/>
</dbReference>
<evidence type="ECO:0000256" key="2">
    <source>
        <dbReference type="ARBA" id="ARBA00022723"/>
    </source>
</evidence>
<name>A0A917AK42_9BACI</name>
<reference evidence="4" key="1">
    <citation type="journal article" date="2014" name="Int. J. Syst. Evol. Microbiol.">
        <title>Complete genome sequence of Corynebacterium casei LMG S-19264T (=DSM 44701T), isolated from a smear-ripened cheese.</title>
        <authorList>
            <consortium name="US DOE Joint Genome Institute (JGI-PGF)"/>
            <person name="Walter F."/>
            <person name="Albersmeier A."/>
            <person name="Kalinowski J."/>
            <person name="Ruckert C."/>
        </authorList>
    </citation>
    <scope>NUCLEOTIDE SEQUENCE</scope>
    <source>
        <strain evidence="4">CGMCC 1.12698</strain>
    </source>
</reference>
<dbReference type="InterPro" id="IPR034660">
    <property type="entry name" value="DinB/YfiT-like"/>
</dbReference>